<feature type="region of interest" description="Disordered" evidence="1">
    <location>
        <begin position="1"/>
        <end position="46"/>
    </location>
</feature>
<sequence length="134" mass="14432">MCARLAPAPPARTFPEKTRGARTPAKNTAPGRALTAPAIGAPPEGPGYPPTSGVSWVLPWYYPSGMTLSGSTKSVPEKYPTGIGYTRGGPTSHLTSNLNSEIRDYLNANVEASQTDVLEYWRIKTLIYPSGPRW</sequence>
<evidence type="ECO:0000256" key="1">
    <source>
        <dbReference type="SAM" id="MobiDB-lite"/>
    </source>
</evidence>
<organism evidence="2 3">
    <name type="scientific">Puccinia coronata f. sp. avenae</name>
    <dbReference type="NCBI Taxonomy" id="200324"/>
    <lineage>
        <taxon>Eukaryota</taxon>
        <taxon>Fungi</taxon>
        <taxon>Dikarya</taxon>
        <taxon>Basidiomycota</taxon>
        <taxon>Pucciniomycotina</taxon>
        <taxon>Pucciniomycetes</taxon>
        <taxon>Pucciniales</taxon>
        <taxon>Pucciniaceae</taxon>
        <taxon>Puccinia</taxon>
    </lineage>
</organism>
<dbReference type="AlphaFoldDB" id="A0A2N5TFI2"/>
<protein>
    <submittedName>
        <fullName evidence="2">Uncharacterized protein</fullName>
    </submittedName>
</protein>
<dbReference type="Proteomes" id="UP000235392">
    <property type="component" value="Unassembled WGS sequence"/>
</dbReference>
<comment type="caution">
    <text evidence="2">The sequence shown here is derived from an EMBL/GenBank/DDBJ whole genome shotgun (WGS) entry which is preliminary data.</text>
</comment>
<reference evidence="2 3" key="1">
    <citation type="submission" date="2017-11" db="EMBL/GenBank/DDBJ databases">
        <title>De novo assembly and phasing of dikaryotic genomes from two isolates of Puccinia coronata f. sp. avenae, the causal agent of oat crown rust.</title>
        <authorList>
            <person name="Miller M.E."/>
            <person name="Zhang Y."/>
            <person name="Omidvar V."/>
            <person name="Sperschneider J."/>
            <person name="Schwessinger B."/>
            <person name="Raley C."/>
            <person name="Palmer J.M."/>
            <person name="Garnica D."/>
            <person name="Upadhyaya N."/>
            <person name="Rathjen J."/>
            <person name="Taylor J.M."/>
            <person name="Park R.F."/>
            <person name="Dodds P.N."/>
            <person name="Hirsch C.D."/>
            <person name="Kianian S.F."/>
            <person name="Figueroa M."/>
        </authorList>
    </citation>
    <scope>NUCLEOTIDE SEQUENCE [LARGE SCALE GENOMIC DNA]</scope>
    <source>
        <strain evidence="2">12SD80</strain>
    </source>
</reference>
<dbReference type="EMBL" id="PGCI01000613">
    <property type="protein sequence ID" value="PLW24219.1"/>
    <property type="molecule type" value="Genomic_DNA"/>
</dbReference>
<evidence type="ECO:0000313" key="3">
    <source>
        <dbReference type="Proteomes" id="UP000235392"/>
    </source>
</evidence>
<proteinExistence type="predicted"/>
<evidence type="ECO:0000313" key="2">
    <source>
        <dbReference type="EMBL" id="PLW24219.1"/>
    </source>
</evidence>
<gene>
    <name evidence="2" type="ORF">PCASD_10486</name>
</gene>
<accession>A0A2N5TFI2</accession>
<name>A0A2N5TFI2_9BASI</name>